<comment type="caution">
    <text evidence="2">The sequence shown here is derived from an EMBL/GenBank/DDBJ whole genome shotgun (WGS) entry which is preliminary data.</text>
</comment>
<dbReference type="EMBL" id="VSSQ01001097">
    <property type="protein sequence ID" value="MPM05070.1"/>
    <property type="molecule type" value="Genomic_DNA"/>
</dbReference>
<dbReference type="Gene3D" id="2.60.120.10">
    <property type="entry name" value="Jelly Rolls"/>
    <property type="match status" value="1"/>
</dbReference>
<gene>
    <name evidence="2" type="ORF">SDC9_51354</name>
</gene>
<proteinExistence type="predicted"/>
<organism evidence="2">
    <name type="scientific">bioreactor metagenome</name>
    <dbReference type="NCBI Taxonomy" id="1076179"/>
    <lineage>
        <taxon>unclassified sequences</taxon>
        <taxon>metagenomes</taxon>
        <taxon>ecological metagenomes</taxon>
    </lineage>
</organism>
<evidence type="ECO:0000259" key="1">
    <source>
        <dbReference type="PROSITE" id="PS50042"/>
    </source>
</evidence>
<feature type="domain" description="Cyclic nucleotide-binding" evidence="1">
    <location>
        <begin position="7"/>
        <end position="127"/>
    </location>
</feature>
<dbReference type="AlphaFoldDB" id="A0A644WMP6"/>
<name>A0A644WMP6_9ZZZZ</name>
<dbReference type="CDD" id="cd00038">
    <property type="entry name" value="CAP_ED"/>
    <property type="match status" value="1"/>
</dbReference>
<sequence>MNAEFFKILNADEKNRTRFQSVFAEKEIAAKTTLLKEGEVSGSIYFIKKGCLREWFNKDGKDITFQFFFEGQPVASIDSFMNQKPSLFAIESIEPTTVLSIGRADFEEILATYPELKNGFQNFIFQRFRVYGQLFLSRIKDTPKERYEDLLRNHPEIIKRVPQHYIASFIGITPISLSRIRNRK</sequence>
<dbReference type="Pfam" id="PF00027">
    <property type="entry name" value="cNMP_binding"/>
    <property type="match status" value="1"/>
</dbReference>
<dbReference type="SUPFAM" id="SSF51206">
    <property type="entry name" value="cAMP-binding domain-like"/>
    <property type="match status" value="1"/>
</dbReference>
<protein>
    <recommendedName>
        <fullName evidence="1">Cyclic nucleotide-binding domain-containing protein</fullName>
    </recommendedName>
</protein>
<evidence type="ECO:0000313" key="2">
    <source>
        <dbReference type="EMBL" id="MPM05070.1"/>
    </source>
</evidence>
<dbReference type="PROSITE" id="PS50042">
    <property type="entry name" value="CNMP_BINDING_3"/>
    <property type="match status" value="1"/>
</dbReference>
<reference evidence="2" key="1">
    <citation type="submission" date="2019-08" db="EMBL/GenBank/DDBJ databases">
        <authorList>
            <person name="Kucharzyk K."/>
            <person name="Murdoch R.W."/>
            <person name="Higgins S."/>
            <person name="Loffler F."/>
        </authorList>
    </citation>
    <scope>NUCLEOTIDE SEQUENCE</scope>
</reference>
<dbReference type="InterPro" id="IPR000595">
    <property type="entry name" value="cNMP-bd_dom"/>
</dbReference>
<accession>A0A644WMP6</accession>
<dbReference type="InterPro" id="IPR018490">
    <property type="entry name" value="cNMP-bd_dom_sf"/>
</dbReference>
<dbReference type="InterPro" id="IPR014710">
    <property type="entry name" value="RmlC-like_jellyroll"/>
</dbReference>